<reference evidence="1 2" key="1">
    <citation type="journal article" date="2019" name="Environ. Microbiol.">
        <title>Species interactions and distinct microbial communities in high Arctic permafrost affected cryosols are associated with the CH4 and CO2 gas fluxes.</title>
        <authorList>
            <person name="Altshuler I."/>
            <person name="Hamel J."/>
            <person name="Turney S."/>
            <person name="Magnuson E."/>
            <person name="Levesque R."/>
            <person name="Greer C."/>
            <person name="Whyte L.G."/>
        </authorList>
    </citation>
    <scope>NUCLEOTIDE SEQUENCE [LARGE SCALE GENOMIC DNA]</scope>
    <source>
        <strain evidence="1 2">42</strain>
    </source>
</reference>
<dbReference type="EMBL" id="RCZH01000004">
    <property type="protein sequence ID" value="TPG42027.1"/>
    <property type="molecule type" value="Genomic_DNA"/>
</dbReference>
<comment type="caution">
    <text evidence="1">The sequence shown here is derived from an EMBL/GenBank/DDBJ whole genome shotgun (WGS) entry which is preliminary data.</text>
</comment>
<accession>A0A502EWU4</accession>
<dbReference type="AlphaFoldDB" id="A0A502EWU4"/>
<dbReference type="InterPro" id="IPR035958">
    <property type="entry name" value="SecB-like_sf"/>
</dbReference>
<evidence type="ECO:0000313" key="1">
    <source>
        <dbReference type="EMBL" id="TPG42027.1"/>
    </source>
</evidence>
<organism evidence="1 2">
    <name type="scientific">Flavobacterium pectinovorum</name>
    <dbReference type="NCBI Taxonomy" id="29533"/>
    <lineage>
        <taxon>Bacteria</taxon>
        <taxon>Pseudomonadati</taxon>
        <taxon>Bacteroidota</taxon>
        <taxon>Flavobacteriia</taxon>
        <taxon>Flavobacteriales</taxon>
        <taxon>Flavobacteriaceae</taxon>
        <taxon>Flavobacterium</taxon>
    </lineage>
</organism>
<dbReference type="SUPFAM" id="SSF54611">
    <property type="entry name" value="SecB-like"/>
    <property type="match status" value="1"/>
</dbReference>
<gene>
    <name evidence="1" type="ORF">EAH81_06800</name>
</gene>
<name>A0A502EWU4_9FLAO</name>
<dbReference type="Proteomes" id="UP000319700">
    <property type="component" value="Unassembled WGS sequence"/>
</dbReference>
<sequence>MIKAEQTIAFRFKDFRISKFSYEETEKENSELEMGFHPSGRYNENSGLYELFFTFTATEKDANKKVIKVKSVSEFLFDQPYKFEDIPSYFFTNSIPIIFPYMRSFISTLTLQANANVLMLGLIKFANVSEPLKENTEVINS</sequence>
<dbReference type="OrthoDB" id="983047at2"/>
<protein>
    <recommendedName>
        <fullName evidence="3">Preprotein translocase subunit SecB</fullName>
    </recommendedName>
</protein>
<evidence type="ECO:0000313" key="2">
    <source>
        <dbReference type="Proteomes" id="UP000319700"/>
    </source>
</evidence>
<dbReference type="Gene3D" id="3.10.420.10">
    <property type="entry name" value="SecB-like"/>
    <property type="match status" value="1"/>
</dbReference>
<dbReference type="RefSeq" id="WP_140505149.1">
    <property type="nucleotide sequence ID" value="NZ_RCZH01000004.1"/>
</dbReference>
<keyword evidence="2" id="KW-1185">Reference proteome</keyword>
<proteinExistence type="predicted"/>
<evidence type="ECO:0008006" key="3">
    <source>
        <dbReference type="Google" id="ProtNLM"/>
    </source>
</evidence>